<dbReference type="Pfam" id="PF13563">
    <property type="entry name" value="2_5_RNA_ligase2"/>
    <property type="match status" value="1"/>
</dbReference>
<proteinExistence type="predicted"/>
<name>A0ABX3JZM4_9BACL</name>
<sequence>MEFFFGIVPETDIYEKVMSVREKYRVQNGSDPHITVKASCGLTEDMSWLSKYRKIISEFGSFQITVGAPKYFGDRDVLYLDVQSEELIELHKRLVAVLEPSEESINRCFELELYKPHITVARKSRLSEATIEEMRKDILPDFKKNHTFSVSTVSLFYRANKTEKYRIKEDIMISM</sequence>
<evidence type="ECO:0000313" key="2">
    <source>
        <dbReference type="Proteomes" id="UP000189059"/>
    </source>
</evidence>
<dbReference type="InterPro" id="IPR050580">
    <property type="entry name" value="2H_phosphoesterase_YjcG-like"/>
</dbReference>
<organism evidence="1 2">
    <name type="scientific">Paenibacillus ihbetae</name>
    <dbReference type="NCBI Taxonomy" id="1870820"/>
    <lineage>
        <taxon>Bacteria</taxon>
        <taxon>Bacillati</taxon>
        <taxon>Bacillota</taxon>
        <taxon>Bacilli</taxon>
        <taxon>Bacillales</taxon>
        <taxon>Paenibacillaceae</taxon>
        <taxon>Paenibacillus</taxon>
    </lineage>
</organism>
<protein>
    <recommendedName>
        <fullName evidence="3">2'-5' RNA ligase</fullName>
    </recommendedName>
</protein>
<dbReference type="PANTHER" id="PTHR40037:SF1">
    <property type="entry name" value="PHOSPHOESTERASE SAOUHSC_00951-RELATED"/>
    <property type="match status" value="1"/>
</dbReference>
<dbReference type="InterPro" id="IPR009097">
    <property type="entry name" value="Cyclic_Pdiesterase"/>
</dbReference>
<evidence type="ECO:0008006" key="3">
    <source>
        <dbReference type="Google" id="ProtNLM"/>
    </source>
</evidence>
<accession>A0ABX3JZM4</accession>
<dbReference type="EMBL" id="MRVI01000001">
    <property type="protein sequence ID" value="OOC62569.1"/>
    <property type="molecule type" value="Genomic_DNA"/>
</dbReference>
<dbReference type="Gene3D" id="3.90.1140.10">
    <property type="entry name" value="Cyclic phosphodiesterase"/>
    <property type="match status" value="1"/>
</dbReference>
<evidence type="ECO:0000313" key="1">
    <source>
        <dbReference type="EMBL" id="OOC62569.1"/>
    </source>
</evidence>
<gene>
    <name evidence="1" type="ORF">BBD40_12290</name>
</gene>
<dbReference type="RefSeq" id="WP_077567347.1">
    <property type="nucleotide sequence ID" value="NZ_MRVI01000001.1"/>
</dbReference>
<reference evidence="1 2" key="1">
    <citation type="submission" date="2016-12" db="EMBL/GenBank/DDBJ databases">
        <title>Genome sequencing and description of Paenibacillus sp. nov. from high altitude lake in the Indian Trans- Himalayas.</title>
        <authorList>
            <person name="Kiran S."/>
            <person name="Swarnkar M.K."/>
            <person name="Rana A."/>
            <person name="Tewari R."/>
            <person name="Gulati A."/>
        </authorList>
    </citation>
    <scope>NUCLEOTIDE SEQUENCE [LARGE SCALE GENOMIC DNA]</scope>
    <source>
        <strain evidence="1 2">IHBB 9951</strain>
    </source>
</reference>
<dbReference type="SUPFAM" id="SSF55144">
    <property type="entry name" value="LigT-like"/>
    <property type="match status" value="1"/>
</dbReference>
<keyword evidence="2" id="KW-1185">Reference proteome</keyword>
<comment type="caution">
    <text evidence="1">The sequence shown here is derived from an EMBL/GenBank/DDBJ whole genome shotgun (WGS) entry which is preliminary data.</text>
</comment>
<dbReference type="PANTHER" id="PTHR40037">
    <property type="entry name" value="PHOSPHOESTERASE YJCG-RELATED"/>
    <property type="match status" value="1"/>
</dbReference>
<dbReference type="Proteomes" id="UP000189059">
    <property type="component" value="Unassembled WGS sequence"/>
</dbReference>